<dbReference type="InterPro" id="IPR003594">
    <property type="entry name" value="HATPase_dom"/>
</dbReference>
<dbReference type="EC" id="2.7.13.3" evidence="3"/>
<evidence type="ECO:0000313" key="14">
    <source>
        <dbReference type="EMBL" id="AWL05321.1"/>
    </source>
</evidence>
<feature type="domain" description="Histidine kinase" evidence="12">
    <location>
        <begin position="246"/>
        <end position="443"/>
    </location>
</feature>
<keyword evidence="9" id="KW-0902">Two-component regulatory system</keyword>
<dbReference type="PROSITE" id="PS50109">
    <property type="entry name" value="HIS_KIN"/>
    <property type="match status" value="1"/>
</dbReference>
<dbReference type="InterPro" id="IPR036890">
    <property type="entry name" value="HATPase_C_sf"/>
</dbReference>
<evidence type="ECO:0000256" key="11">
    <source>
        <dbReference type="SAM" id="Phobius"/>
    </source>
</evidence>
<dbReference type="CDD" id="cd00075">
    <property type="entry name" value="HATPase"/>
    <property type="match status" value="1"/>
</dbReference>
<keyword evidence="5" id="KW-0808">Transferase</keyword>
<dbReference type="PROSITE" id="PS50885">
    <property type="entry name" value="HAMP"/>
    <property type="match status" value="1"/>
</dbReference>
<dbReference type="AlphaFoldDB" id="A0A2S2DJ26"/>
<dbReference type="SUPFAM" id="SSF47384">
    <property type="entry name" value="Homodimeric domain of signal transducing histidine kinase"/>
    <property type="match status" value="1"/>
</dbReference>
<evidence type="ECO:0000256" key="9">
    <source>
        <dbReference type="ARBA" id="ARBA00023012"/>
    </source>
</evidence>
<dbReference type="InterPro" id="IPR036097">
    <property type="entry name" value="HisK_dim/P_sf"/>
</dbReference>
<evidence type="ECO:0000256" key="3">
    <source>
        <dbReference type="ARBA" id="ARBA00012438"/>
    </source>
</evidence>
<dbReference type="GO" id="GO:0000155">
    <property type="term" value="F:phosphorelay sensor kinase activity"/>
    <property type="evidence" value="ECO:0007669"/>
    <property type="project" value="InterPro"/>
</dbReference>
<organism evidence="14 15">
    <name type="scientific">Massilia oculi</name>
    <dbReference type="NCBI Taxonomy" id="945844"/>
    <lineage>
        <taxon>Bacteria</taxon>
        <taxon>Pseudomonadati</taxon>
        <taxon>Pseudomonadota</taxon>
        <taxon>Betaproteobacteria</taxon>
        <taxon>Burkholderiales</taxon>
        <taxon>Oxalobacteraceae</taxon>
        <taxon>Telluria group</taxon>
        <taxon>Massilia</taxon>
    </lineage>
</organism>
<evidence type="ECO:0000259" key="13">
    <source>
        <dbReference type="PROSITE" id="PS50885"/>
    </source>
</evidence>
<keyword evidence="7 14" id="KW-0418">Kinase</keyword>
<feature type="transmembrane region" description="Helical" evidence="11">
    <location>
        <begin position="164"/>
        <end position="184"/>
    </location>
</feature>
<evidence type="ECO:0000256" key="2">
    <source>
        <dbReference type="ARBA" id="ARBA00004141"/>
    </source>
</evidence>
<dbReference type="Gene3D" id="3.30.565.10">
    <property type="entry name" value="Histidine kinase-like ATPase, C-terminal domain"/>
    <property type="match status" value="1"/>
</dbReference>
<evidence type="ECO:0000256" key="1">
    <source>
        <dbReference type="ARBA" id="ARBA00000085"/>
    </source>
</evidence>
<evidence type="ECO:0000256" key="6">
    <source>
        <dbReference type="ARBA" id="ARBA00022692"/>
    </source>
</evidence>
<sequence>MSRRPPSLKRPLIVQPLLFQFAILFICIPLLVALALRADSGGPYTDERITPVIAAAIVRADDGALALRMTEQLAALRAETPNLWFVAEDDHGRRLSFGQVPAQYAAATSLLRNLSYGHVRDRYAPHALSAVIRREDSPAGPVTILGHGKLTQVGFTVLAASNVAALPIFLLMVLMSLVAIPWIVRRSLAGVARIAAEAESIDVDRRGVRLSEAQVPSEIAPLVRAVNDALGRLDEGYERQRRFIASAAHELRTPIAILRVKVDASRDPDTRRLGSDVERLANLAEQMLDLQRLDAARRDEEIDLAALVRRVAADLAPLLIAADRSIAVEVDAAQPVRPVRGDAGAIERVATNLVQNAIEHGGRHVVVRVQGPAFEVEDDGPGIPPEERERVFEPFHRLRPRSAGSGLGLHLVQQVVERHGGHVSLLGAPGGGTIARVVLSPVRPVSPRTP</sequence>
<dbReference type="InterPro" id="IPR003661">
    <property type="entry name" value="HisK_dim/P_dom"/>
</dbReference>
<evidence type="ECO:0000256" key="8">
    <source>
        <dbReference type="ARBA" id="ARBA00022989"/>
    </source>
</evidence>
<comment type="catalytic activity">
    <reaction evidence="1">
        <text>ATP + protein L-histidine = ADP + protein N-phospho-L-histidine.</text>
        <dbReference type="EC" id="2.7.13.3"/>
    </reaction>
</comment>
<evidence type="ECO:0000256" key="10">
    <source>
        <dbReference type="ARBA" id="ARBA00023136"/>
    </source>
</evidence>
<dbReference type="PANTHER" id="PTHR45436">
    <property type="entry name" value="SENSOR HISTIDINE KINASE YKOH"/>
    <property type="match status" value="1"/>
</dbReference>
<dbReference type="InterPro" id="IPR003660">
    <property type="entry name" value="HAMP_dom"/>
</dbReference>
<dbReference type="PANTHER" id="PTHR45436:SF15">
    <property type="entry name" value="SENSOR HISTIDINE KINASE CUSS"/>
    <property type="match status" value="1"/>
</dbReference>
<dbReference type="Proteomes" id="UP000245820">
    <property type="component" value="Chromosome"/>
</dbReference>
<dbReference type="InterPro" id="IPR004358">
    <property type="entry name" value="Sig_transdc_His_kin-like_C"/>
</dbReference>
<dbReference type="PRINTS" id="PR00344">
    <property type="entry name" value="BCTRLSENSOR"/>
</dbReference>
<keyword evidence="4" id="KW-0597">Phosphoprotein</keyword>
<evidence type="ECO:0000256" key="5">
    <source>
        <dbReference type="ARBA" id="ARBA00022679"/>
    </source>
</evidence>
<dbReference type="SUPFAM" id="SSF55874">
    <property type="entry name" value="ATPase domain of HSP90 chaperone/DNA topoisomerase II/histidine kinase"/>
    <property type="match status" value="1"/>
</dbReference>
<evidence type="ECO:0000256" key="7">
    <source>
        <dbReference type="ARBA" id="ARBA00022777"/>
    </source>
</evidence>
<reference evidence="14 15" key="1">
    <citation type="submission" date="2018-05" db="EMBL/GenBank/DDBJ databases">
        <title>Complete genome sequence of Massilia oculi sp. nov. CCUG 43427T (=DSM 26321T), the type strain of M. oculi, and comparison with genome sequences of other Massilia strains.</title>
        <authorList>
            <person name="Zhu B."/>
        </authorList>
    </citation>
    <scope>NUCLEOTIDE SEQUENCE [LARGE SCALE GENOMIC DNA]</scope>
    <source>
        <strain evidence="14 15">CCUG 43427</strain>
    </source>
</reference>
<dbReference type="InterPro" id="IPR050428">
    <property type="entry name" value="TCS_sensor_his_kinase"/>
</dbReference>
<dbReference type="EMBL" id="CP029343">
    <property type="protein sequence ID" value="AWL05321.1"/>
    <property type="molecule type" value="Genomic_DNA"/>
</dbReference>
<protein>
    <recommendedName>
        <fullName evidence="3">histidine kinase</fullName>
        <ecNumber evidence="3">2.7.13.3</ecNumber>
    </recommendedName>
</protein>
<dbReference type="Pfam" id="PF00512">
    <property type="entry name" value="HisKA"/>
    <property type="match status" value="1"/>
</dbReference>
<dbReference type="Gene3D" id="1.10.287.130">
    <property type="match status" value="1"/>
</dbReference>
<keyword evidence="10 11" id="KW-0472">Membrane</keyword>
<proteinExistence type="predicted"/>
<feature type="transmembrane region" description="Helical" evidence="11">
    <location>
        <begin position="12"/>
        <end position="36"/>
    </location>
</feature>
<keyword evidence="8 11" id="KW-1133">Transmembrane helix</keyword>
<feature type="domain" description="HAMP" evidence="13">
    <location>
        <begin position="185"/>
        <end position="238"/>
    </location>
</feature>
<dbReference type="Pfam" id="PF02518">
    <property type="entry name" value="HATPase_c"/>
    <property type="match status" value="1"/>
</dbReference>
<dbReference type="GO" id="GO:0005886">
    <property type="term" value="C:plasma membrane"/>
    <property type="evidence" value="ECO:0007669"/>
    <property type="project" value="TreeGrafter"/>
</dbReference>
<keyword evidence="15" id="KW-1185">Reference proteome</keyword>
<dbReference type="InterPro" id="IPR005467">
    <property type="entry name" value="His_kinase_dom"/>
</dbReference>
<keyword evidence="6 11" id="KW-0812">Transmembrane</keyword>
<dbReference type="RefSeq" id="WP_109345655.1">
    <property type="nucleotide sequence ID" value="NZ_CP029343.1"/>
</dbReference>
<dbReference type="SMART" id="SM00387">
    <property type="entry name" value="HATPase_c"/>
    <property type="match status" value="1"/>
</dbReference>
<dbReference type="OrthoDB" id="8583694at2"/>
<accession>A0A2S2DJ26</accession>
<gene>
    <name evidence="14" type="ORF">DIR46_13370</name>
</gene>
<evidence type="ECO:0000259" key="12">
    <source>
        <dbReference type="PROSITE" id="PS50109"/>
    </source>
</evidence>
<comment type="subcellular location">
    <subcellularLocation>
        <location evidence="2">Membrane</location>
        <topology evidence="2">Multi-pass membrane protein</topology>
    </subcellularLocation>
</comment>
<dbReference type="CDD" id="cd00082">
    <property type="entry name" value="HisKA"/>
    <property type="match status" value="1"/>
</dbReference>
<evidence type="ECO:0000313" key="15">
    <source>
        <dbReference type="Proteomes" id="UP000245820"/>
    </source>
</evidence>
<dbReference type="SMART" id="SM00388">
    <property type="entry name" value="HisKA"/>
    <property type="match status" value="1"/>
</dbReference>
<dbReference type="KEGG" id="mtim:DIR46_13370"/>
<evidence type="ECO:0000256" key="4">
    <source>
        <dbReference type="ARBA" id="ARBA00022553"/>
    </source>
</evidence>
<name>A0A2S2DJ26_9BURK</name>